<evidence type="ECO:0000313" key="3">
    <source>
        <dbReference type="Proteomes" id="UP000799776"/>
    </source>
</evidence>
<protein>
    <submittedName>
        <fullName evidence="2">Uncharacterized protein</fullName>
    </submittedName>
</protein>
<organism evidence="2 3">
    <name type="scientific">Saccharata proteae CBS 121410</name>
    <dbReference type="NCBI Taxonomy" id="1314787"/>
    <lineage>
        <taxon>Eukaryota</taxon>
        <taxon>Fungi</taxon>
        <taxon>Dikarya</taxon>
        <taxon>Ascomycota</taxon>
        <taxon>Pezizomycotina</taxon>
        <taxon>Dothideomycetes</taxon>
        <taxon>Dothideomycetes incertae sedis</taxon>
        <taxon>Botryosphaeriales</taxon>
        <taxon>Saccharataceae</taxon>
        <taxon>Saccharata</taxon>
    </lineage>
</organism>
<feature type="compositionally biased region" description="Basic and acidic residues" evidence="1">
    <location>
        <begin position="546"/>
        <end position="560"/>
    </location>
</feature>
<gene>
    <name evidence="2" type="ORF">K490DRAFT_68998</name>
</gene>
<dbReference type="EMBL" id="ML978744">
    <property type="protein sequence ID" value="KAF2084215.1"/>
    <property type="molecule type" value="Genomic_DNA"/>
</dbReference>
<accession>A0A9P4HRX4</accession>
<proteinExistence type="predicted"/>
<comment type="caution">
    <text evidence="2">The sequence shown here is derived from an EMBL/GenBank/DDBJ whole genome shotgun (WGS) entry which is preliminary data.</text>
</comment>
<sequence length="640" mass="70957">MAEIASIIQVVAWGTRLSLSLYDFAISCPAATRDANRLAKSVSLFALMLKQVGTSLKEDSTIPSVEAAETVQDVTIAANDVFAAVQAVLPSPRPTNADAVTDDSDGSEEEAWDDRIALKCRYLLLFVDSLNSTLSVMLQAFYTVRVIAWSRSRGDRLPAAAADAVINERSQLRVIVIEQQLLLLETSAAYEDYRRNLQQPDVQSEKQEDEVTLDERIVVPSPRELRHYQEQSLRAVPTRISAVKTSKLVRNISSDFSAEMLARWTRLQDIERRLSVTDEEDVDTPRQGHLVNEHRGGSRNPEPSKDGEYFPSVARTGPENVMSPKPHRPPSLQINDMERGAHPAPMTTPNHHDRRSAGPVSPMSSYGGVSPTSSTYFAGTPSSASKTSNYTPASPRSSQSSLNPSRSAGAQDPRDRAPATNAAAGAGLGIPWRLWLQSNRWDFVDDKVINTNSQVPLEQAFNDRAAWTEMMQRWVRREAIEEGRYSFNQVQKEVPDATGRTNFETCFCIGKGLTFPEVKRLVDRTIEIYRRSYPPPPPPPPSSQHPRVESSRSHQEESHTSSRRSRGSRRYESSTTSSSDSEYRRRPSRHGRSSSNKHRQHSRKESSRSSGGGSKTFSTMAKVGGIAALLEGLPEILSGL</sequence>
<dbReference type="OrthoDB" id="5431013at2759"/>
<reference evidence="2" key="1">
    <citation type="journal article" date="2020" name="Stud. Mycol.">
        <title>101 Dothideomycetes genomes: a test case for predicting lifestyles and emergence of pathogens.</title>
        <authorList>
            <person name="Haridas S."/>
            <person name="Albert R."/>
            <person name="Binder M."/>
            <person name="Bloem J."/>
            <person name="Labutti K."/>
            <person name="Salamov A."/>
            <person name="Andreopoulos B."/>
            <person name="Baker S."/>
            <person name="Barry K."/>
            <person name="Bills G."/>
            <person name="Bluhm B."/>
            <person name="Cannon C."/>
            <person name="Castanera R."/>
            <person name="Culley D."/>
            <person name="Daum C."/>
            <person name="Ezra D."/>
            <person name="Gonzalez J."/>
            <person name="Henrissat B."/>
            <person name="Kuo A."/>
            <person name="Liang C."/>
            <person name="Lipzen A."/>
            <person name="Lutzoni F."/>
            <person name="Magnuson J."/>
            <person name="Mondo S."/>
            <person name="Nolan M."/>
            <person name="Ohm R."/>
            <person name="Pangilinan J."/>
            <person name="Park H.-J."/>
            <person name="Ramirez L."/>
            <person name="Alfaro M."/>
            <person name="Sun H."/>
            <person name="Tritt A."/>
            <person name="Yoshinaga Y."/>
            <person name="Zwiers L.-H."/>
            <person name="Turgeon B."/>
            <person name="Goodwin S."/>
            <person name="Spatafora J."/>
            <person name="Crous P."/>
            <person name="Grigoriev I."/>
        </authorList>
    </citation>
    <scope>NUCLEOTIDE SEQUENCE</scope>
    <source>
        <strain evidence="2">CBS 121410</strain>
    </source>
</reference>
<feature type="compositionally biased region" description="Polar residues" evidence="1">
    <location>
        <begin position="370"/>
        <end position="392"/>
    </location>
</feature>
<feature type="region of interest" description="Disordered" evidence="1">
    <location>
        <begin position="530"/>
        <end position="617"/>
    </location>
</feature>
<keyword evidence="3" id="KW-1185">Reference proteome</keyword>
<feature type="compositionally biased region" description="Pro residues" evidence="1">
    <location>
        <begin position="533"/>
        <end position="543"/>
    </location>
</feature>
<feature type="compositionally biased region" description="Low complexity" evidence="1">
    <location>
        <begin position="394"/>
        <end position="407"/>
    </location>
</feature>
<evidence type="ECO:0000256" key="1">
    <source>
        <dbReference type="SAM" id="MobiDB-lite"/>
    </source>
</evidence>
<feature type="compositionally biased region" description="Basic and acidic residues" evidence="1">
    <location>
        <begin position="283"/>
        <end position="308"/>
    </location>
</feature>
<evidence type="ECO:0000313" key="2">
    <source>
        <dbReference type="EMBL" id="KAF2084215.1"/>
    </source>
</evidence>
<feature type="compositionally biased region" description="Basic residues" evidence="1">
    <location>
        <begin position="586"/>
        <end position="602"/>
    </location>
</feature>
<feature type="region of interest" description="Disordered" evidence="1">
    <location>
        <begin position="277"/>
        <end position="423"/>
    </location>
</feature>
<dbReference type="AlphaFoldDB" id="A0A9P4HRX4"/>
<dbReference type="Proteomes" id="UP000799776">
    <property type="component" value="Unassembled WGS sequence"/>
</dbReference>
<name>A0A9P4HRX4_9PEZI</name>